<evidence type="ECO:0008006" key="3">
    <source>
        <dbReference type="Google" id="ProtNLM"/>
    </source>
</evidence>
<reference evidence="1" key="1">
    <citation type="submission" date="2021-01" db="EMBL/GenBank/DDBJ databases">
        <authorList>
            <person name="Kaushik A."/>
        </authorList>
    </citation>
    <scope>NUCLEOTIDE SEQUENCE</scope>
    <source>
        <strain evidence="1">Type strain: AG8-Rh-89/</strain>
    </source>
</reference>
<comment type="caution">
    <text evidence="1">The sequence shown here is derived from an EMBL/GenBank/DDBJ whole genome shotgun (WGS) entry which is preliminary data.</text>
</comment>
<sequence>MIQRKKCFLKGTIAACGCTGGSTRYPTAALSSLAYGSDGTVGFGSSCGRCFNLTLLNTFLSAPPFYPNPTKSIVVKVTDLVRCFCLNVLVGGRLTTSCFQCPAISQWCDATESKLNAGGTWLNFDLVWPSVAIPDDWFPSNESFYGKLQRFRCMERKLSIRLVCRQLGGWS</sequence>
<dbReference type="InterPro" id="IPR036908">
    <property type="entry name" value="RlpA-like_sf"/>
</dbReference>
<dbReference type="CDD" id="cd22278">
    <property type="entry name" value="DPBB_GH45_endoglucanase"/>
    <property type="match status" value="1"/>
</dbReference>
<dbReference type="Pfam" id="PF22514">
    <property type="entry name" value="EXPB1_D1"/>
    <property type="match status" value="2"/>
</dbReference>
<organism evidence="1 2">
    <name type="scientific">Rhizoctonia solani</name>
    <dbReference type="NCBI Taxonomy" id="456999"/>
    <lineage>
        <taxon>Eukaryota</taxon>
        <taxon>Fungi</taxon>
        <taxon>Dikarya</taxon>
        <taxon>Basidiomycota</taxon>
        <taxon>Agaricomycotina</taxon>
        <taxon>Agaricomycetes</taxon>
        <taxon>Cantharellales</taxon>
        <taxon>Ceratobasidiaceae</taxon>
        <taxon>Rhizoctonia</taxon>
    </lineage>
</organism>
<dbReference type="SUPFAM" id="SSF50685">
    <property type="entry name" value="Barwin-like endoglucanases"/>
    <property type="match status" value="1"/>
</dbReference>
<gene>
    <name evidence="1" type="ORF">RDB_LOCUS39988</name>
</gene>
<accession>A0A8H3GGT4</accession>
<name>A0A8H3GGT4_9AGAM</name>
<dbReference type="AlphaFoldDB" id="A0A8H3GGT4"/>
<evidence type="ECO:0000313" key="2">
    <source>
        <dbReference type="Proteomes" id="UP000663850"/>
    </source>
</evidence>
<evidence type="ECO:0000313" key="1">
    <source>
        <dbReference type="EMBL" id="CAE6449720.1"/>
    </source>
</evidence>
<dbReference type="EMBL" id="CAJMWZ010002125">
    <property type="protein sequence ID" value="CAE6449720.1"/>
    <property type="molecule type" value="Genomic_DNA"/>
</dbReference>
<protein>
    <recommendedName>
        <fullName evidence="3">Expansin-like EG45 domain-containing protein</fullName>
    </recommendedName>
</protein>
<dbReference type="Gene3D" id="2.40.40.10">
    <property type="entry name" value="RlpA-like domain"/>
    <property type="match status" value="2"/>
</dbReference>
<dbReference type="Proteomes" id="UP000663850">
    <property type="component" value="Unassembled WGS sequence"/>
</dbReference>
<proteinExistence type="predicted"/>